<protein>
    <submittedName>
        <fullName evidence="5">Nitrogen regulatory protein P-II family</fullName>
    </submittedName>
</protein>
<dbReference type="InterPro" id="IPR011322">
    <property type="entry name" value="N-reg_PII-like_a/b"/>
</dbReference>
<dbReference type="PANTHER" id="PTHR30115:SF13">
    <property type="entry name" value="PII-LIKE PROTEIN GLNBI"/>
    <property type="match status" value="1"/>
</dbReference>
<evidence type="ECO:0000313" key="6">
    <source>
        <dbReference type="Proteomes" id="UP000267841"/>
    </source>
</evidence>
<dbReference type="InterPro" id="IPR002187">
    <property type="entry name" value="N-reg_PII"/>
</dbReference>
<comment type="caution">
    <text evidence="5">The sequence shown here is derived from an EMBL/GenBank/DDBJ whole genome shotgun (WGS) entry which is preliminary data.</text>
</comment>
<name>A0A497XNM0_9AQUI</name>
<evidence type="ECO:0000256" key="2">
    <source>
        <dbReference type="ARBA" id="ARBA00023015"/>
    </source>
</evidence>
<proteinExistence type="predicted"/>
<dbReference type="OrthoDB" id="9802729at2"/>
<evidence type="ECO:0000256" key="1">
    <source>
        <dbReference type="ARBA" id="ARBA00002440"/>
    </source>
</evidence>
<dbReference type="SUPFAM" id="SSF54913">
    <property type="entry name" value="GlnB-like"/>
    <property type="match status" value="2"/>
</dbReference>
<dbReference type="Gene3D" id="3.30.70.120">
    <property type="match status" value="2"/>
</dbReference>
<dbReference type="PANTHER" id="PTHR30115">
    <property type="entry name" value="NITROGEN REGULATORY PROTEIN P-II"/>
    <property type="match status" value="1"/>
</dbReference>
<dbReference type="AlphaFoldDB" id="A0A497XNM0"/>
<organism evidence="5 6">
    <name type="scientific">Hydrogenivirga caldilitoris</name>
    <dbReference type="NCBI Taxonomy" id="246264"/>
    <lineage>
        <taxon>Bacteria</taxon>
        <taxon>Pseudomonadati</taxon>
        <taxon>Aquificota</taxon>
        <taxon>Aquificia</taxon>
        <taxon>Aquificales</taxon>
        <taxon>Aquificaceae</taxon>
        <taxon>Hydrogenivirga</taxon>
    </lineage>
</organism>
<evidence type="ECO:0000256" key="3">
    <source>
        <dbReference type="ARBA" id="ARBA00023163"/>
    </source>
</evidence>
<keyword evidence="6" id="KW-1185">Reference proteome</keyword>
<dbReference type="EMBL" id="RCCJ01000001">
    <property type="protein sequence ID" value="RLJ70458.1"/>
    <property type="molecule type" value="Genomic_DNA"/>
</dbReference>
<keyword evidence="2" id="KW-0805">Transcription regulation</keyword>
<dbReference type="RefSeq" id="WP_121010123.1">
    <property type="nucleotide sequence ID" value="NZ_RCCJ01000001.1"/>
</dbReference>
<gene>
    <name evidence="5" type="ORF">BCF55_0733</name>
</gene>
<comment type="function">
    <text evidence="1">Could be involved in the regulation of nitrogen fixation.</text>
</comment>
<dbReference type="GO" id="GO:0005829">
    <property type="term" value="C:cytosol"/>
    <property type="evidence" value="ECO:0007669"/>
    <property type="project" value="TreeGrafter"/>
</dbReference>
<dbReference type="InterPro" id="IPR015867">
    <property type="entry name" value="N-reg_PII/ATP_PRibTrfase_C"/>
</dbReference>
<accession>A0A497XNM0</accession>
<dbReference type="GO" id="GO:0006808">
    <property type="term" value="P:regulation of nitrogen utilization"/>
    <property type="evidence" value="ECO:0007669"/>
    <property type="project" value="InterPro"/>
</dbReference>
<evidence type="ECO:0000256" key="4">
    <source>
        <dbReference type="ARBA" id="ARBA00023231"/>
    </source>
</evidence>
<dbReference type="GO" id="GO:0030234">
    <property type="term" value="F:enzyme regulator activity"/>
    <property type="evidence" value="ECO:0007669"/>
    <property type="project" value="InterPro"/>
</dbReference>
<dbReference type="Pfam" id="PF00543">
    <property type="entry name" value="P-II"/>
    <property type="match status" value="2"/>
</dbReference>
<dbReference type="PRINTS" id="PR00340">
    <property type="entry name" value="PIIGLNB"/>
</dbReference>
<keyword evidence="3" id="KW-0804">Transcription</keyword>
<dbReference type="PROSITE" id="PS51343">
    <property type="entry name" value="PII_GLNB_DOM"/>
    <property type="match status" value="2"/>
</dbReference>
<keyword evidence="4" id="KW-0535">Nitrogen fixation</keyword>
<dbReference type="SMART" id="SM00938">
    <property type="entry name" value="P-II"/>
    <property type="match status" value="2"/>
</dbReference>
<evidence type="ECO:0000313" key="5">
    <source>
        <dbReference type="EMBL" id="RLJ70458.1"/>
    </source>
</evidence>
<dbReference type="GO" id="GO:0005524">
    <property type="term" value="F:ATP binding"/>
    <property type="evidence" value="ECO:0007669"/>
    <property type="project" value="TreeGrafter"/>
</dbReference>
<sequence>MAELLAIVRKEKSYDVMRSLSKAEIPYVSWTVKGRGKEGGLRYKGVIREKVLMPFLPKRAFLVFPEEEQVEEAVNLIVESAHTGAYGDGKVFLINQEEESVMKLVKAVIRPEKVYEVIKALEKDGFRAMTMWDVVGRGKEGGIMVGDTPYDELAKTLVMVAVEDKDTDKVIESITKAAHTGAYGDGKVFACNLSKVWTIRTKVEGL</sequence>
<dbReference type="Proteomes" id="UP000267841">
    <property type="component" value="Unassembled WGS sequence"/>
</dbReference>
<reference evidence="5 6" key="1">
    <citation type="submission" date="2018-10" db="EMBL/GenBank/DDBJ databases">
        <title>Genomic Encyclopedia of Archaeal and Bacterial Type Strains, Phase II (KMG-II): from individual species to whole genera.</title>
        <authorList>
            <person name="Goeker M."/>
        </authorList>
    </citation>
    <scope>NUCLEOTIDE SEQUENCE [LARGE SCALE GENOMIC DNA]</scope>
    <source>
        <strain evidence="5 6">DSM 16510</strain>
    </source>
</reference>